<sequence>MESALSERHFRSNEEVRQAVKNFLLSLDIVLSGCFLQIDFIPYLAPSDTFPALKSALSGRHFRSNEEVRQAVKNFLLSLDTDLPGWFLQIDYTLRQMHECRWRIRGKIAKSLYFVTPLYVSDCNKDSL</sequence>
<protein>
    <submittedName>
        <fullName evidence="4">Uncharacterized protein</fullName>
    </submittedName>
</protein>
<reference evidence="4 5" key="1">
    <citation type="journal article" date="2019" name="Sci. Rep.">
        <title>Orb-weaving spider Araneus ventricosus genome elucidates the spidroin gene catalogue.</title>
        <authorList>
            <person name="Kono N."/>
            <person name="Nakamura H."/>
            <person name="Ohtoshi R."/>
            <person name="Moran D.A.P."/>
            <person name="Shinohara A."/>
            <person name="Yoshida Y."/>
            <person name="Fujiwara M."/>
            <person name="Mori M."/>
            <person name="Tomita M."/>
            <person name="Arakawa K."/>
        </authorList>
    </citation>
    <scope>NUCLEOTIDE SEQUENCE [LARGE SCALE GENOMIC DNA]</scope>
</reference>
<accession>A0A4Y2V814</accession>
<dbReference type="EMBL" id="BGPR01043511">
    <property type="protein sequence ID" value="GBO20115.1"/>
    <property type="molecule type" value="Genomic_DNA"/>
</dbReference>
<name>A0A4Y2V814_ARAVE</name>
<dbReference type="EMBL" id="BGPR01043515">
    <property type="protein sequence ID" value="GBO20118.1"/>
    <property type="molecule type" value="Genomic_DNA"/>
</dbReference>
<organism evidence="4 5">
    <name type="scientific">Araneus ventricosus</name>
    <name type="common">Orbweaver spider</name>
    <name type="synonym">Epeira ventricosa</name>
    <dbReference type="NCBI Taxonomy" id="182803"/>
    <lineage>
        <taxon>Eukaryota</taxon>
        <taxon>Metazoa</taxon>
        <taxon>Ecdysozoa</taxon>
        <taxon>Arthropoda</taxon>
        <taxon>Chelicerata</taxon>
        <taxon>Arachnida</taxon>
        <taxon>Araneae</taxon>
        <taxon>Araneomorphae</taxon>
        <taxon>Entelegynae</taxon>
        <taxon>Araneoidea</taxon>
        <taxon>Araneidae</taxon>
        <taxon>Araneus</taxon>
    </lineage>
</organism>
<evidence type="ECO:0000313" key="4">
    <source>
        <dbReference type="EMBL" id="GBO20216.1"/>
    </source>
</evidence>
<evidence type="ECO:0000313" key="1">
    <source>
        <dbReference type="EMBL" id="GBO20072.1"/>
    </source>
</evidence>
<comment type="caution">
    <text evidence="4">The sequence shown here is derived from an EMBL/GenBank/DDBJ whole genome shotgun (WGS) entry which is preliminary data.</text>
</comment>
<evidence type="ECO:0000313" key="3">
    <source>
        <dbReference type="EMBL" id="GBO20118.1"/>
    </source>
</evidence>
<keyword evidence="5" id="KW-1185">Reference proteome</keyword>
<dbReference type="Proteomes" id="UP000499080">
    <property type="component" value="Unassembled WGS sequence"/>
</dbReference>
<proteinExistence type="predicted"/>
<dbReference type="EMBL" id="BGPR01043601">
    <property type="protein sequence ID" value="GBO20216.1"/>
    <property type="molecule type" value="Genomic_DNA"/>
</dbReference>
<dbReference type="AlphaFoldDB" id="A0A4Y2V814"/>
<evidence type="ECO:0000313" key="5">
    <source>
        <dbReference type="Proteomes" id="UP000499080"/>
    </source>
</evidence>
<gene>
    <name evidence="2" type="ORF">AVEN_122953_1</name>
    <name evidence="1" type="ORF">AVEN_151845_1</name>
    <name evidence="4" type="ORF">AVEN_219802_1</name>
    <name evidence="3" type="ORF">AVEN_35468_1</name>
</gene>
<dbReference type="EMBL" id="BGPR01043476">
    <property type="protein sequence ID" value="GBO20072.1"/>
    <property type="molecule type" value="Genomic_DNA"/>
</dbReference>
<evidence type="ECO:0000313" key="2">
    <source>
        <dbReference type="EMBL" id="GBO20115.1"/>
    </source>
</evidence>
<dbReference type="OrthoDB" id="616263at2759"/>